<dbReference type="EMBL" id="JGZD01000009">
    <property type="protein sequence ID" value="KFI72225.1"/>
    <property type="molecule type" value="Genomic_DNA"/>
</dbReference>
<keyword evidence="4" id="KW-1185">Reference proteome</keyword>
<evidence type="ECO:0000313" key="3">
    <source>
        <dbReference type="EMBL" id="KFI72225.1"/>
    </source>
</evidence>
<dbReference type="AlphaFoldDB" id="A0A087BMH5"/>
<dbReference type="GO" id="GO:0008774">
    <property type="term" value="F:acetaldehyde dehydrogenase (acetylating) activity"/>
    <property type="evidence" value="ECO:0007669"/>
    <property type="project" value="UniProtKB-EC"/>
</dbReference>
<dbReference type="EC" id="1.1.1.1" evidence="3"/>
<dbReference type="SUPFAM" id="SSF56796">
    <property type="entry name" value="Dehydroquinate synthase-like"/>
    <property type="match status" value="1"/>
</dbReference>
<reference evidence="3 4" key="1">
    <citation type="submission" date="2014-03" db="EMBL/GenBank/DDBJ databases">
        <title>Genomics of Bifidobacteria.</title>
        <authorList>
            <person name="Ventura M."/>
            <person name="Milani C."/>
            <person name="Lugli G.A."/>
        </authorList>
    </citation>
    <scope>NUCLEOTIDE SEQUENCE [LARGE SCALE GENOMIC DNA]</scope>
    <source>
        <strain evidence="3 4">LMG 11592</strain>
    </source>
</reference>
<proteinExistence type="predicted"/>
<dbReference type="Gene3D" id="1.20.1090.10">
    <property type="entry name" value="Dehydroquinate synthase-like - alpha domain"/>
    <property type="match status" value="1"/>
</dbReference>
<protein>
    <submittedName>
        <fullName evidence="3">Bifunctional acetaldehyde-CoA/alcohol dehydrogenase</fullName>
        <ecNumber evidence="3">1.1.1.1</ecNumber>
        <ecNumber evidence="3">1.2.1.10</ecNumber>
    </submittedName>
</protein>
<evidence type="ECO:0000313" key="4">
    <source>
        <dbReference type="Proteomes" id="UP000029014"/>
    </source>
</evidence>
<dbReference type="PANTHER" id="PTHR11496">
    <property type="entry name" value="ALCOHOL DEHYDROGENASE"/>
    <property type="match status" value="1"/>
</dbReference>
<comment type="caution">
    <text evidence="3">The sequence shown here is derived from an EMBL/GenBank/DDBJ whole genome shotgun (WGS) entry which is preliminary data.</text>
</comment>
<dbReference type="STRING" id="1693.BMIN_0116"/>
<dbReference type="GO" id="GO:0004022">
    <property type="term" value="F:alcohol dehydrogenase (NAD+) activity"/>
    <property type="evidence" value="ECO:0007669"/>
    <property type="project" value="UniProtKB-EC"/>
</dbReference>
<evidence type="ECO:0000256" key="1">
    <source>
        <dbReference type="ARBA" id="ARBA00023002"/>
    </source>
</evidence>
<dbReference type="Proteomes" id="UP000029014">
    <property type="component" value="Unassembled WGS sequence"/>
</dbReference>
<sequence length="261" mass="29009">MAIVDPVLARTQPRRLAQDSGFDALTHAMEAYVSVYANDFTDAMALHAARLIWDNLEISVNGDDGEERTKAKERMHNAATMAGMAFGSAFLGMCHGMAHTIGALCHLAHGRTNSVLLPYVIRYNGSIPMESTSWPKYNKYVAAERYQDLARDLGVDPGSTPEEGVENLALAVEEYRDEKLGMNSSFQQLGVDEDYFWSILDQIGMRAFEDQCTPANPRVPQIEDMKDIAVAAYYGVRQEEGHRLRVQREGVGATEEASERL</sequence>
<dbReference type="InterPro" id="IPR056798">
    <property type="entry name" value="ADH_Fe_C"/>
</dbReference>
<dbReference type="PROSITE" id="PS00060">
    <property type="entry name" value="ADH_IRON_2"/>
    <property type="match status" value="1"/>
</dbReference>
<accession>A0A087BMH5</accession>
<dbReference type="PANTHER" id="PTHR11496:SF83">
    <property type="entry name" value="HYDROXYACID-OXOACID TRANSHYDROGENASE, MITOCHONDRIAL"/>
    <property type="match status" value="1"/>
</dbReference>
<keyword evidence="1 3" id="KW-0560">Oxidoreductase</keyword>
<name>A0A087BMH5_9BIFI</name>
<dbReference type="InterPro" id="IPR018211">
    <property type="entry name" value="ADH_Fe_CS"/>
</dbReference>
<dbReference type="FunFam" id="1.20.1090.10:FF:000001">
    <property type="entry name" value="Aldehyde-alcohol dehydrogenase"/>
    <property type="match status" value="1"/>
</dbReference>
<feature type="domain" description="Fe-containing alcohol dehydrogenase-like C-terminal" evidence="2">
    <location>
        <begin position="19"/>
        <end position="233"/>
    </location>
</feature>
<gene>
    <name evidence="3" type="ORF">BMIN_0116</name>
</gene>
<dbReference type="eggNOG" id="COG1454">
    <property type="taxonomic scope" value="Bacteria"/>
</dbReference>
<dbReference type="Pfam" id="PF25137">
    <property type="entry name" value="ADH_Fe_C"/>
    <property type="match status" value="1"/>
</dbReference>
<organism evidence="3 4">
    <name type="scientific">Bifidobacterium minimum</name>
    <dbReference type="NCBI Taxonomy" id="1693"/>
    <lineage>
        <taxon>Bacteria</taxon>
        <taxon>Bacillati</taxon>
        <taxon>Actinomycetota</taxon>
        <taxon>Actinomycetes</taxon>
        <taxon>Bifidobacteriales</taxon>
        <taxon>Bifidobacteriaceae</taxon>
        <taxon>Bifidobacterium</taxon>
    </lineage>
</organism>
<dbReference type="EC" id="1.2.1.10" evidence="3"/>
<evidence type="ECO:0000259" key="2">
    <source>
        <dbReference type="Pfam" id="PF25137"/>
    </source>
</evidence>
<dbReference type="InterPro" id="IPR039697">
    <property type="entry name" value="Alcohol_dehydrogenase_Fe"/>
</dbReference>
<dbReference type="GO" id="GO:0046872">
    <property type="term" value="F:metal ion binding"/>
    <property type="evidence" value="ECO:0007669"/>
    <property type="project" value="InterPro"/>
</dbReference>